<dbReference type="EMBL" id="CADCUZ010000070">
    <property type="protein sequence ID" value="CAA9415757.1"/>
    <property type="molecule type" value="Genomic_DNA"/>
</dbReference>
<dbReference type="InterPro" id="IPR043703">
    <property type="entry name" value="Lipid_II_synth_MurT"/>
</dbReference>
<dbReference type="EC" id="6.3.5.13" evidence="1"/>
<sequence length="503" mass="53382">MAREGTEARPRTVRAAEGVRTQNHLRVHIIRAMSIFSDPLLFAAISVARTAQFASRTLKRGGGSTIPGVAARRVDPGVLTKLSRRLPLGSAAITGTNGKTTTTRMVGKILQAAGVRAVNNSTGANLVTGVTAAVVSDASLSGRPLSEMGLFEVDEASVPRVAAEARLKILAVLNLFRDQLDRYGELAYTGKVIASAFADLPRDGSVILNADDPLVASLGGSAANPVFYGVDAPDLDTGRLQHIADSKGCPVCGAPLDYRAVYMGHVGVYSCPRGDFSRPPLAYRASRVRLQGARGSTFLLSTPEGEGEARVGLPGLYNVYNALAAAAVAGEAGVALDDVVRGISGFDGAFGRVERIGAGDREAFLLLIKNPVGFNEILRTFITDPDAMNVLIAINDNDADGRDVSWLWDVDFEMLADASAEDGRETATFTVSGLRAGDMAVRLKYADLPVGPVIPDRKQAVMAALESTPPGETLYVLPTYTAMLEIRKALSDMGHTHQFWEDR</sequence>
<keyword evidence="1" id="KW-0133">Cell shape</keyword>
<dbReference type="Pfam" id="PF08353">
    <property type="entry name" value="MurT_C"/>
    <property type="match status" value="1"/>
</dbReference>
<dbReference type="UniPathway" id="UPA00219"/>
<dbReference type="AlphaFoldDB" id="A0A6J4PKH8"/>
<evidence type="ECO:0000256" key="1">
    <source>
        <dbReference type="HAMAP-Rule" id="MF_02214"/>
    </source>
</evidence>
<comment type="function">
    <text evidence="1">The lipid II isoglutaminyl synthase complex catalyzes the formation of alpha-D-isoglutamine in the cell wall lipid II stem peptide. The MurT subunit catalyzes the ATP-dependent amidation of D-glutamate residue of lipid II, converting it to an isoglutamine residue.</text>
</comment>
<dbReference type="GO" id="GO:0140282">
    <property type="term" value="F:carbon-nitrogen ligase activity on lipid II"/>
    <property type="evidence" value="ECO:0007669"/>
    <property type="project" value="UniProtKB-UniRule"/>
</dbReference>
<dbReference type="PANTHER" id="PTHR23135">
    <property type="entry name" value="MUR LIGASE FAMILY MEMBER"/>
    <property type="match status" value="1"/>
</dbReference>
<keyword evidence="1" id="KW-0573">Peptidoglycan synthesis</keyword>
<comment type="similarity">
    <text evidence="1">Belongs to the MurCDEF family. MurT subfamily.</text>
</comment>
<dbReference type="GO" id="GO:0071555">
    <property type="term" value="P:cell wall organization"/>
    <property type="evidence" value="ECO:0007669"/>
    <property type="project" value="UniProtKB-KW"/>
</dbReference>
<keyword evidence="4" id="KW-0808">Transferase</keyword>
<dbReference type="GO" id="GO:0008360">
    <property type="term" value="P:regulation of cell shape"/>
    <property type="evidence" value="ECO:0007669"/>
    <property type="project" value="UniProtKB-KW"/>
</dbReference>
<keyword evidence="1" id="KW-0547">Nucleotide-binding</keyword>
<comment type="catalytic activity">
    <reaction evidence="1">
        <text>beta-D-GlcNAc-(1-&gt;4)-Mur2Ac(oyl-L-Ala-gamma-D-O-P-Glu-L-Lys-D-Ala-D-Ala)-di-trans,octa-cis-undecaprenyl diphosphate + NH4(+) = beta-D-GlcNAc-(1-&gt;4)-Mur2Ac(oyl-L-Ala-D-isoglutaminyl-L-Lys-D-Ala-D-Ala)-di-trans,octa-cis-undecaprenyl diphosphate + phosphate + H(+)</text>
        <dbReference type="Rhea" id="RHEA:57932"/>
        <dbReference type="ChEBI" id="CHEBI:15378"/>
        <dbReference type="ChEBI" id="CHEBI:28938"/>
        <dbReference type="ChEBI" id="CHEBI:43474"/>
        <dbReference type="ChEBI" id="CHEBI:62233"/>
        <dbReference type="ChEBI" id="CHEBI:143132"/>
    </reaction>
</comment>
<comment type="catalytic activity">
    <reaction evidence="1">
        <text>beta-D-GlcNAc-(1-&gt;4)-Mur2Ac(oyl-L-Ala-gamma-D-Glu-L-Lys-D-Ala-D-Ala)-di-trans,octa-cis-undecaprenyl diphosphate + ATP = beta-D-GlcNAc-(1-&gt;4)-Mur2Ac(oyl-L-Ala-gamma-D-O-P-Glu-L-Lys-D-Ala-D-Ala)-di-trans,octa-cis-undecaprenyl diphosphate + ADP</text>
        <dbReference type="Rhea" id="RHEA:59488"/>
        <dbReference type="ChEBI" id="CHEBI:30616"/>
        <dbReference type="ChEBI" id="CHEBI:60033"/>
        <dbReference type="ChEBI" id="CHEBI:143132"/>
        <dbReference type="ChEBI" id="CHEBI:456216"/>
    </reaction>
</comment>
<feature type="domain" description="Lipid II isoglutaminyl synthase (glutamine-hydrolyzing) subunit MurT C-terminal" evidence="3">
    <location>
        <begin position="367"/>
        <end position="483"/>
    </location>
</feature>
<accession>A0A6J4PKH8</accession>
<dbReference type="InterPro" id="IPR036565">
    <property type="entry name" value="Mur-like_cat_sf"/>
</dbReference>
<feature type="domain" description="Mur ligase central" evidence="2">
    <location>
        <begin position="93"/>
        <end position="234"/>
    </location>
</feature>
<name>A0A6J4PKH8_9ACTN</name>
<dbReference type="Pfam" id="PF08245">
    <property type="entry name" value="Mur_ligase_M"/>
    <property type="match status" value="1"/>
</dbReference>
<keyword evidence="1" id="KW-0961">Cell wall biogenesis/degradation</keyword>
<protein>
    <recommendedName>
        <fullName evidence="1">Lipid II isoglutaminyl synthase (glutamine-hydrolyzing) subunit MurT</fullName>
        <ecNumber evidence="1">6.3.5.13</ecNumber>
    </recommendedName>
</protein>
<gene>
    <name evidence="1" type="primary">murT</name>
    <name evidence="4" type="ORF">AVDCRST_MAG55-1597</name>
</gene>
<evidence type="ECO:0000259" key="2">
    <source>
        <dbReference type="Pfam" id="PF08245"/>
    </source>
</evidence>
<keyword evidence="1 4" id="KW-0436">Ligase</keyword>
<comment type="caution">
    <text evidence="1">Lacks conserved residue(s) required for the propagation of feature annotation.</text>
</comment>
<dbReference type="GO" id="GO:0016881">
    <property type="term" value="F:acid-amino acid ligase activity"/>
    <property type="evidence" value="ECO:0007669"/>
    <property type="project" value="InterPro"/>
</dbReference>
<proteinExistence type="inferred from homology"/>
<comment type="catalytic activity">
    <reaction evidence="1">
        <text>beta-D-GlcNAc-(1-&gt;4)-Mur2Ac(oyl-L-Ala-gamma-D-Glu-L-Lys-D-Ala-D-Ala)-di-trans,octa-cis-undecaprenyl diphosphate + L-glutamine + ATP + H2O = beta-D-GlcNAc-(1-&gt;4)-Mur2Ac(oyl-L-Ala-D-isoglutaminyl-L-Lys-D-Ala-D-Ala)-di-trans,octa-cis-undecaprenyl diphosphate + L-glutamate + ADP + phosphate + H(+)</text>
        <dbReference type="Rhea" id="RHEA:57928"/>
        <dbReference type="ChEBI" id="CHEBI:15377"/>
        <dbReference type="ChEBI" id="CHEBI:15378"/>
        <dbReference type="ChEBI" id="CHEBI:29985"/>
        <dbReference type="ChEBI" id="CHEBI:30616"/>
        <dbReference type="ChEBI" id="CHEBI:43474"/>
        <dbReference type="ChEBI" id="CHEBI:58359"/>
        <dbReference type="ChEBI" id="CHEBI:60033"/>
        <dbReference type="ChEBI" id="CHEBI:62233"/>
        <dbReference type="ChEBI" id="CHEBI:456216"/>
        <dbReference type="EC" id="6.3.5.13"/>
    </reaction>
</comment>
<dbReference type="InterPro" id="IPR013221">
    <property type="entry name" value="Mur_ligase_cen"/>
</dbReference>
<dbReference type="PANTHER" id="PTHR23135:SF7">
    <property type="entry name" value="LIPID II ISOGLUTAMINYL SYNTHASE (GLUTAMINE-HYDROLYZING) SUBUNIT MURT"/>
    <property type="match status" value="1"/>
</dbReference>
<dbReference type="SUPFAM" id="SSF53623">
    <property type="entry name" value="MurD-like peptide ligases, catalytic domain"/>
    <property type="match status" value="1"/>
</dbReference>
<keyword evidence="1" id="KW-0067">ATP-binding</keyword>
<evidence type="ECO:0000259" key="3">
    <source>
        <dbReference type="Pfam" id="PF08353"/>
    </source>
</evidence>
<comment type="subunit">
    <text evidence="1">Forms a heterodimer with GatD.</text>
</comment>
<reference evidence="4" key="1">
    <citation type="submission" date="2020-02" db="EMBL/GenBank/DDBJ databases">
        <authorList>
            <person name="Meier V. D."/>
        </authorList>
    </citation>
    <scope>NUCLEOTIDE SEQUENCE</scope>
    <source>
        <strain evidence="4">AVDCRST_MAG55</strain>
    </source>
</reference>
<dbReference type="GO" id="GO:0005524">
    <property type="term" value="F:ATP binding"/>
    <property type="evidence" value="ECO:0007669"/>
    <property type="project" value="UniProtKB-UniRule"/>
</dbReference>
<feature type="active site" evidence="1">
    <location>
        <position position="403"/>
    </location>
</feature>
<dbReference type="GO" id="GO:0009252">
    <property type="term" value="P:peptidoglycan biosynthetic process"/>
    <property type="evidence" value="ECO:0007669"/>
    <property type="project" value="UniProtKB-UniRule"/>
</dbReference>
<comment type="pathway">
    <text evidence="1">Cell wall biogenesis; peptidoglycan biosynthesis.</text>
</comment>
<dbReference type="GO" id="GO:0046872">
    <property type="term" value="F:metal ion binding"/>
    <property type="evidence" value="ECO:0007669"/>
    <property type="project" value="UniProtKB-KW"/>
</dbReference>
<dbReference type="Gene3D" id="3.40.1190.10">
    <property type="entry name" value="Mur-like, catalytic domain"/>
    <property type="match status" value="1"/>
</dbReference>
<dbReference type="GO" id="GO:0016740">
    <property type="term" value="F:transferase activity"/>
    <property type="evidence" value="ECO:0007669"/>
    <property type="project" value="UniProtKB-KW"/>
</dbReference>
<evidence type="ECO:0000313" key="4">
    <source>
        <dbReference type="EMBL" id="CAA9415757.1"/>
    </source>
</evidence>
<organism evidence="4">
    <name type="scientific">uncultured Rubrobacteraceae bacterium</name>
    <dbReference type="NCBI Taxonomy" id="349277"/>
    <lineage>
        <taxon>Bacteria</taxon>
        <taxon>Bacillati</taxon>
        <taxon>Actinomycetota</taxon>
        <taxon>Rubrobacteria</taxon>
        <taxon>Rubrobacterales</taxon>
        <taxon>Rubrobacteraceae</taxon>
        <taxon>environmental samples</taxon>
    </lineage>
</organism>
<dbReference type="InterPro" id="IPR013564">
    <property type="entry name" value="MurT_C"/>
</dbReference>
<keyword evidence="1" id="KW-0479">Metal-binding</keyword>
<dbReference type="HAMAP" id="MF_02214">
    <property type="entry name" value="Lipid_II_synth_MurT"/>
    <property type="match status" value="1"/>
</dbReference>